<name>A0A5C6X934_9DELT</name>
<evidence type="ECO:0000256" key="2">
    <source>
        <dbReference type="PROSITE-ProRule" id="PRU00335"/>
    </source>
</evidence>
<feature type="compositionally biased region" description="Polar residues" evidence="3">
    <location>
        <begin position="13"/>
        <end position="24"/>
    </location>
</feature>
<sequence>MLPSTSTRSSRTQVVSWPRSSSVASVRYRKKSRSYTREHHKELSGARQPRAQNVAGGPSMPAMLRPSGSTGARSSSRYPGNTIRPRAGQTTPDLRILTLRLGYAPTHPDLFRSCHLTGGLTLCEPLKNRLSPPLSERPTVPTRRLPAAERKQQILMSAIRVFARSTYHGATTKGIAEEAGVTEALLYRYYSSKRDLFIDAIDHTSGKLARGLEHALAEHYEHPVEAIVSCMEFYARLLQSSEDLARMIFLVLAELDEPDVRAVYLPYQEKVVGLLTENITRWQDAGIVDPRINAFDTAWLFYGTYMILALARQSHGRVRVSPRHAVGLMRPFLSEDGERRLDELSQTRPQLRALVERSDAKETTDSPA</sequence>
<keyword evidence="1 2" id="KW-0238">DNA-binding</keyword>
<dbReference type="PANTHER" id="PTHR30055:SF226">
    <property type="entry name" value="HTH-TYPE TRANSCRIPTIONAL REGULATOR PKSA"/>
    <property type="match status" value="1"/>
</dbReference>
<dbReference type="AlphaFoldDB" id="A0A5C6X934"/>
<gene>
    <name evidence="5" type="ORF">FRC98_20300</name>
</gene>
<dbReference type="PANTHER" id="PTHR30055">
    <property type="entry name" value="HTH-TYPE TRANSCRIPTIONAL REGULATOR RUTR"/>
    <property type="match status" value="1"/>
</dbReference>
<evidence type="ECO:0000313" key="5">
    <source>
        <dbReference type="EMBL" id="TXD33749.1"/>
    </source>
</evidence>
<evidence type="ECO:0000313" key="6">
    <source>
        <dbReference type="Proteomes" id="UP000321412"/>
    </source>
</evidence>
<accession>A0A5C6X934</accession>
<feature type="domain" description="HTH tetR-type" evidence="4">
    <location>
        <begin position="148"/>
        <end position="208"/>
    </location>
</feature>
<dbReference type="Proteomes" id="UP000321412">
    <property type="component" value="Unassembled WGS sequence"/>
</dbReference>
<keyword evidence="6" id="KW-1185">Reference proteome</keyword>
<dbReference type="GO" id="GO:0003700">
    <property type="term" value="F:DNA-binding transcription factor activity"/>
    <property type="evidence" value="ECO:0007669"/>
    <property type="project" value="TreeGrafter"/>
</dbReference>
<dbReference type="SUPFAM" id="SSF48498">
    <property type="entry name" value="Tetracyclin repressor-like, C-terminal domain"/>
    <property type="match status" value="1"/>
</dbReference>
<dbReference type="InterPro" id="IPR050109">
    <property type="entry name" value="HTH-type_TetR-like_transc_reg"/>
</dbReference>
<dbReference type="Gene3D" id="1.10.357.10">
    <property type="entry name" value="Tetracycline Repressor, domain 2"/>
    <property type="match status" value="1"/>
</dbReference>
<proteinExistence type="predicted"/>
<dbReference type="OrthoDB" id="8479950at2"/>
<protein>
    <submittedName>
        <fullName evidence="5">TetR/AcrR family transcriptional regulator</fullName>
    </submittedName>
</protein>
<feature type="compositionally biased region" description="Basic and acidic residues" evidence="3">
    <location>
        <begin position="35"/>
        <end position="44"/>
    </location>
</feature>
<dbReference type="PRINTS" id="PR00455">
    <property type="entry name" value="HTHTETR"/>
</dbReference>
<evidence type="ECO:0000256" key="1">
    <source>
        <dbReference type="ARBA" id="ARBA00023125"/>
    </source>
</evidence>
<feature type="DNA-binding region" description="H-T-H motif" evidence="2">
    <location>
        <begin position="171"/>
        <end position="190"/>
    </location>
</feature>
<dbReference type="GO" id="GO:0000976">
    <property type="term" value="F:transcription cis-regulatory region binding"/>
    <property type="evidence" value="ECO:0007669"/>
    <property type="project" value="TreeGrafter"/>
</dbReference>
<dbReference type="Pfam" id="PF00440">
    <property type="entry name" value="TetR_N"/>
    <property type="match status" value="1"/>
</dbReference>
<dbReference type="PROSITE" id="PS50977">
    <property type="entry name" value="HTH_TETR_2"/>
    <property type="match status" value="1"/>
</dbReference>
<evidence type="ECO:0000259" key="4">
    <source>
        <dbReference type="PROSITE" id="PS50977"/>
    </source>
</evidence>
<evidence type="ECO:0000256" key="3">
    <source>
        <dbReference type="SAM" id="MobiDB-lite"/>
    </source>
</evidence>
<feature type="compositionally biased region" description="Polar residues" evidence="3">
    <location>
        <begin position="67"/>
        <end position="79"/>
    </location>
</feature>
<feature type="compositionally biased region" description="Low complexity" evidence="3">
    <location>
        <begin position="1"/>
        <end position="12"/>
    </location>
</feature>
<dbReference type="InterPro" id="IPR001647">
    <property type="entry name" value="HTH_TetR"/>
</dbReference>
<dbReference type="InterPro" id="IPR009057">
    <property type="entry name" value="Homeodomain-like_sf"/>
</dbReference>
<organism evidence="5 6">
    <name type="scientific">Lujinxingia vulgaris</name>
    <dbReference type="NCBI Taxonomy" id="2600176"/>
    <lineage>
        <taxon>Bacteria</taxon>
        <taxon>Deltaproteobacteria</taxon>
        <taxon>Bradymonadales</taxon>
        <taxon>Lujinxingiaceae</taxon>
        <taxon>Lujinxingia</taxon>
    </lineage>
</organism>
<comment type="caution">
    <text evidence="5">The sequence shown here is derived from an EMBL/GenBank/DDBJ whole genome shotgun (WGS) entry which is preliminary data.</text>
</comment>
<dbReference type="EMBL" id="VOSM01000019">
    <property type="protein sequence ID" value="TXD33749.1"/>
    <property type="molecule type" value="Genomic_DNA"/>
</dbReference>
<reference evidence="5 6" key="1">
    <citation type="submission" date="2019-08" db="EMBL/GenBank/DDBJ databases">
        <title>Bradymonadales sp. TMQ4.</title>
        <authorList>
            <person name="Liang Q."/>
        </authorList>
    </citation>
    <scope>NUCLEOTIDE SEQUENCE [LARGE SCALE GENOMIC DNA]</scope>
    <source>
        <strain evidence="5 6">TMQ4</strain>
    </source>
</reference>
<feature type="region of interest" description="Disordered" evidence="3">
    <location>
        <begin position="1"/>
        <end position="89"/>
    </location>
</feature>
<dbReference type="InterPro" id="IPR036271">
    <property type="entry name" value="Tet_transcr_reg_TetR-rel_C_sf"/>
</dbReference>
<dbReference type="SUPFAM" id="SSF46689">
    <property type="entry name" value="Homeodomain-like"/>
    <property type="match status" value="1"/>
</dbReference>